<evidence type="ECO:0000256" key="4">
    <source>
        <dbReference type="SAM" id="SignalP"/>
    </source>
</evidence>
<dbReference type="Pfam" id="PF13620">
    <property type="entry name" value="CarboxypepD_reg"/>
    <property type="match status" value="1"/>
</dbReference>
<dbReference type="Pfam" id="PF14905">
    <property type="entry name" value="OMP_b-brl_3"/>
    <property type="match status" value="1"/>
</dbReference>
<reference evidence="6 7" key="1">
    <citation type="journal article" date="2013" name="J. Microbiol.">
        <title>Mucilaginibacter ginsenosidivorax sp. nov., with ginsenoside converting activity isolated from sediment.</title>
        <authorList>
            <person name="Kim J.K."/>
            <person name="Choi T.E."/>
            <person name="Liu Q.M."/>
            <person name="Park H.Y."/>
            <person name="Yi T.H."/>
            <person name="Yoon M.H."/>
            <person name="Kim S.C."/>
            <person name="Im W.T."/>
        </authorList>
    </citation>
    <scope>NUCLEOTIDE SEQUENCE [LARGE SCALE GENOMIC DNA]</scope>
    <source>
        <strain evidence="6 7">KHI28</strain>
    </source>
</reference>
<evidence type="ECO:0000256" key="1">
    <source>
        <dbReference type="ARBA" id="ARBA00004442"/>
    </source>
</evidence>
<dbReference type="AlphaFoldDB" id="A0A5B8W089"/>
<comment type="subcellular location">
    <subcellularLocation>
        <location evidence="1">Cell outer membrane</location>
    </subcellularLocation>
</comment>
<organism evidence="6 7">
    <name type="scientific">Mucilaginibacter ginsenosidivorax</name>
    <dbReference type="NCBI Taxonomy" id="862126"/>
    <lineage>
        <taxon>Bacteria</taxon>
        <taxon>Pseudomonadati</taxon>
        <taxon>Bacteroidota</taxon>
        <taxon>Sphingobacteriia</taxon>
        <taxon>Sphingobacteriales</taxon>
        <taxon>Sphingobacteriaceae</taxon>
        <taxon>Mucilaginibacter</taxon>
    </lineage>
</organism>
<dbReference type="PANTHER" id="PTHR40980:SF4">
    <property type="entry name" value="TONB-DEPENDENT RECEPTOR-LIKE BETA-BARREL DOMAIN-CONTAINING PROTEIN"/>
    <property type="match status" value="1"/>
</dbReference>
<dbReference type="PANTHER" id="PTHR40980">
    <property type="entry name" value="PLUG DOMAIN-CONTAINING PROTEIN"/>
    <property type="match status" value="1"/>
</dbReference>
<dbReference type="Gene3D" id="2.170.130.10">
    <property type="entry name" value="TonB-dependent receptor, plug domain"/>
    <property type="match status" value="1"/>
</dbReference>
<feature type="signal peptide" evidence="4">
    <location>
        <begin position="1"/>
        <end position="23"/>
    </location>
</feature>
<dbReference type="InterPro" id="IPR036942">
    <property type="entry name" value="Beta-barrel_TonB_sf"/>
</dbReference>
<keyword evidence="7" id="KW-1185">Reference proteome</keyword>
<dbReference type="Gene3D" id="2.60.40.1120">
    <property type="entry name" value="Carboxypeptidase-like, regulatory domain"/>
    <property type="match status" value="1"/>
</dbReference>
<evidence type="ECO:0000259" key="5">
    <source>
        <dbReference type="Pfam" id="PF14905"/>
    </source>
</evidence>
<dbReference type="InterPro" id="IPR008969">
    <property type="entry name" value="CarboxyPept-like_regulatory"/>
</dbReference>
<proteinExistence type="predicted"/>
<dbReference type="SUPFAM" id="SSF56935">
    <property type="entry name" value="Porins"/>
    <property type="match status" value="1"/>
</dbReference>
<keyword evidence="4" id="KW-0732">Signal</keyword>
<dbReference type="OrthoDB" id="606851at2"/>
<dbReference type="Gene3D" id="2.40.170.20">
    <property type="entry name" value="TonB-dependent receptor, beta-barrel domain"/>
    <property type="match status" value="1"/>
</dbReference>
<dbReference type="InterPro" id="IPR041700">
    <property type="entry name" value="OMP_b-brl_3"/>
</dbReference>
<dbReference type="SUPFAM" id="SSF49464">
    <property type="entry name" value="Carboxypeptidase regulatory domain-like"/>
    <property type="match status" value="1"/>
</dbReference>
<sequence>MMKPIRLFLLPLFTLLLFNFVQAQTPGARISGFILDDTKKPLDGATVILLAAKDSSVVSTQLVNPDGGFVFKNVKDNTYLIKATYIGYKTYQSIPVIVNQQKPVNLPPFILSLAGKRLNEVAITAKKSYVQQKIDRTVVNVGALISNTGASALEVLAKTPGVQVDAEGNITFKGKSGVMVMIDDKPTYLSAANLATYLRSLPSSSLDQIELMDNPPAKYDAAGNAGVINIKTKKNTTRGFNAVVSANYALGFYGRTDESINMNYRVDKINIFANLAYNKQKTFRRLEIDRDYFDANGDRTSSLKDISYFRPSGNNTNIKAGMDFYSSPKTTWGLVFTGDISRDHDSSPVYSLLYGKSGGLDSTINTLNTSTNKFDSKGINLNYTHKFDSTGRTLTFDLDYIHDAAGSNQLFVNNTFLPDGTLTNSQTLTDNLPSTINIYSAKADYAHPLKGKAKLEAGVKSSYVSTDNAANYFNVVDNVSTIDYNNTNRFLYKENINAGYVNFNKTLGRFSLQTGLRAENTNGSGHQLGNAQKADSSFVKHYTNLFPTAYFSYNLDTAGHNVLVMSYGRRIGRPSYGSLNPFTFFVDKFTYFSGNPFLKSQFTDNYKLAYSFKSLFTVALAYNYTTDVQGETIHNSNNVFISTQGNIGRQKTINLSANSNFQPAKWWSVNLYAEVYKNTYQGAFYTGYLNQSQYTFSGNGNNQFTISKTWSAELSGFYDNGGTYGQFVVLPKGMLNAAIQKKILNNKGTIKLNARDIFHTFRPSGTITNIVGANANFHNFLDTRVATLAFTYSFGKLTNTPQKRDTGGAESEQGRAH</sequence>
<accession>A0A5B8W089</accession>
<dbReference type="GO" id="GO:0009279">
    <property type="term" value="C:cell outer membrane"/>
    <property type="evidence" value="ECO:0007669"/>
    <property type="project" value="UniProtKB-SubCell"/>
</dbReference>
<evidence type="ECO:0000313" key="7">
    <source>
        <dbReference type="Proteomes" id="UP000321362"/>
    </source>
</evidence>
<dbReference type="KEGG" id="mgk:FSB76_15965"/>
<evidence type="ECO:0000256" key="2">
    <source>
        <dbReference type="ARBA" id="ARBA00023136"/>
    </source>
</evidence>
<protein>
    <submittedName>
        <fullName evidence="6">TonB-dependent receptor</fullName>
    </submittedName>
</protein>
<name>A0A5B8W089_9SPHI</name>
<dbReference type="Proteomes" id="UP000321362">
    <property type="component" value="Chromosome"/>
</dbReference>
<gene>
    <name evidence="6" type="ORF">FSB76_15965</name>
</gene>
<feature type="domain" description="Outer membrane protein beta-barrel" evidence="5">
    <location>
        <begin position="385"/>
        <end position="792"/>
    </location>
</feature>
<dbReference type="EMBL" id="CP042437">
    <property type="protein sequence ID" value="QEC77370.1"/>
    <property type="molecule type" value="Genomic_DNA"/>
</dbReference>
<keyword evidence="3" id="KW-0998">Cell outer membrane</keyword>
<evidence type="ECO:0000256" key="3">
    <source>
        <dbReference type="ARBA" id="ARBA00023237"/>
    </source>
</evidence>
<dbReference type="InterPro" id="IPR037066">
    <property type="entry name" value="Plug_dom_sf"/>
</dbReference>
<dbReference type="RefSeq" id="WP_147054990.1">
    <property type="nucleotide sequence ID" value="NZ_CP042437.1"/>
</dbReference>
<feature type="chain" id="PRO_5022833072" evidence="4">
    <location>
        <begin position="24"/>
        <end position="817"/>
    </location>
</feature>
<keyword evidence="2" id="KW-0472">Membrane</keyword>
<evidence type="ECO:0000313" key="6">
    <source>
        <dbReference type="EMBL" id="QEC77370.1"/>
    </source>
</evidence>
<keyword evidence="6" id="KW-0675">Receptor</keyword>